<feature type="compositionally biased region" description="Basic and acidic residues" evidence="1">
    <location>
        <begin position="48"/>
        <end position="78"/>
    </location>
</feature>
<dbReference type="Proteomes" id="UP000626092">
    <property type="component" value="Unassembled WGS sequence"/>
</dbReference>
<keyword evidence="3" id="KW-1185">Reference proteome</keyword>
<organism evidence="2 3">
    <name type="scientific">Rhododendron simsii</name>
    <name type="common">Sims's rhododendron</name>
    <dbReference type="NCBI Taxonomy" id="118357"/>
    <lineage>
        <taxon>Eukaryota</taxon>
        <taxon>Viridiplantae</taxon>
        <taxon>Streptophyta</taxon>
        <taxon>Embryophyta</taxon>
        <taxon>Tracheophyta</taxon>
        <taxon>Spermatophyta</taxon>
        <taxon>Magnoliopsida</taxon>
        <taxon>eudicotyledons</taxon>
        <taxon>Gunneridae</taxon>
        <taxon>Pentapetalae</taxon>
        <taxon>asterids</taxon>
        <taxon>Ericales</taxon>
        <taxon>Ericaceae</taxon>
        <taxon>Ericoideae</taxon>
        <taxon>Rhodoreae</taxon>
        <taxon>Rhododendron</taxon>
    </lineage>
</organism>
<dbReference type="PANTHER" id="PTHR36025:SF1">
    <property type="entry name" value="DIHYDROOROTATE DEHYDROGENASE (DUF3598)"/>
    <property type="match status" value="1"/>
</dbReference>
<dbReference type="AlphaFoldDB" id="A0A834GQV0"/>
<comment type="caution">
    <text evidence="2">The sequence shown here is derived from an EMBL/GenBank/DDBJ whole genome shotgun (WGS) entry which is preliminary data.</text>
</comment>
<feature type="region of interest" description="Disordered" evidence="1">
    <location>
        <begin position="47"/>
        <end position="78"/>
    </location>
</feature>
<dbReference type="InterPro" id="IPR012674">
    <property type="entry name" value="Calycin"/>
</dbReference>
<sequence>MQFPGKPFTASHQHFLGFRGHSSLSSPSLLPSFFSVRKSYACVSCRLSDGRDPSPGREKPRERKSGEGRERVKARGKDNVWSVDNEMAKAAEKERERVERRKKKGKRVKSARKRGKGGDMVMVSGSMLMEIETVLQTQHIFVISVILLESGCISEVFYTNRMVMLAFFQEPVIRPAWNTFASSVSGIWKGVGAVFSPITAEMQPVDIGNKNENLYDCYTLLRIEAMASPTGGQTCQIQRVINWVSMNPSGENRLLNGGSNSSKGDALLPKFESFDLSTTSDVMEEDVMGMEPGLVFFEDGSYSRGPVDVPIAEPDESMYYLNPIFKFEQCLVKGCHKRLRIVHTIEFGNGGSDIQIMRVAVYEEQWVSPANIQDQSDPEFDLKPFSQRKRTQPSELTGSWKVFEVSAMPVYGEETIMEQTNGTPYVYLCTETLKKRSLPENPVHFKEEEMLDMQDVTVLWLPGGVTAYVDVSEDGILCIGVGWYSDEGINLVMERDYGVDGKLTEHCLFSGPYIQSGQPSRMKTQPNRCILPPEIPVVAAEAWGGGGDELAVEVPGGNEEPLGRY</sequence>
<dbReference type="SUPFAM" id="SSF50814">
    <property type="entry name" value="Lipocalins"/>
    <property type="match status" value="1"/>
</dbReference>
<gene>
    <name evidence="2" type="ORF">RHSIM_Rhsim07G0037100</name>
</gene>
<name>A0A834GQV0_RHOSS</name>
<dbReference type="OrthoDB" id="1929023at2759"/>
<proteinExistence type="predicted"/>
<evidence type="ECO:0000313" key="2">
    <source>
        <dbReference type="EMBL" id="KAF7139598.1"/>
    </source>
</evidence>
<dbReference type="PANTHER" id="PTHR36025">
    <property type="entry name" value="DIHYDROOROTATE DEHYDROGENASE (DUF3598)"/>
    <property type="match status" value="1"/>
</dbReference>
<feature type="region of interest" description="Disordered" evidence="1">
    <location>
        <begin position="91"/>
        <end position="116"/>
    </location>
</feature>
<reference evidence="2" key="1">
    <citation type="submission" date="2019-11" db="EMBL/GenBank/DDBJ databases">
        <authorList>
            <person name="Liu Y."/>
            <person name="Hou J."/>
            <person name="Li T.-Q."/>
            <person name="Guan C.-H."/>
            <person name="Wu X."/>
            <person name="Wu H.-Z."/>
            <person name="Ling F."/>
            <person name="Zhang R."/>
            <person name="Shi X.-G."/>
            <person name="Ren J.-P."/>
            <person name="Chen E.-F."/>
            <person name="Sun J.-M."/>
        </authorList>
    </citation>
    <scope>NUCLEOTIDE SEQUENCE</scope>
    <source>
        <strain evidence="2">Adult_tree_wgs_1</strain>
        <tissue evidence="2">Leaves</tissue>
    </source>
</reference>
<evidence type="ECO:0000313" key="3">
    <source>
        <dbReference type="Proteomes" id="UP000626092"/>
    </source>
</evidence>
<evidence type="ECO:0000256" key="1">
    <source>
        <dbReference type="SAM" id="MobiDB-lite"/>
    </source>
</evidence>
<feature type="compositionally biased region" description="Basic residues" evidence="1">
    <location>
        <begin position="100"/>
        <end position="115"/>
    </location>
</feature>
<dbReference type="EMBL" id="WJXA01000007">
    <property type="protein sequence ID" value="KAF7139598.1"/>
    <property type="molecule type" value="Genomic_DNA"/>
</dbReference>
<accession>A0A834GQV0</accession>
<protein>
    <submittedName>
        <fullName evidence="2">Uncharacterized protein</fullName>
    </submittedName>
</protein>